<protein>
    <submittedName>
        <fullName evidence="1">Uncharacterized protein</fullName>
    </submittedName>
</protein>
<evidence type="ECO:0000313" key="1">
    <source>
        <dbReference type="EMBL" id="KAI4317397.1"/>
    </source>
</evidence>
<accession>A0ACB9M047</accession>
<sequence length="123" mass="14062">MNPSAYPKAPKSLSIFMKSSCTNFEFFFFFNFYKGLRLDQLYSNLFQAFCGESTNKPKEQIVDIDAADAGNELLPWNILKTSTNSIPWNDAICLLHQIETLNLKYGCRVSLILQLTHDNTLKV</sequence>
<name>A0ACB9M047_BAUVA</name>
<proteinExistence type="predicted"/>
<dbReference type="EMBL" id="CM039435">
    <property type="protein sequence ID" value="KAI4317397.1"/>
    <property type="molecule type" value="Genomic_DNA"/>
</dbReference>
<organism evidence="1 2">
    <name type="scientific">Bauhinia variegata</name>
    <name type="common">Purple orchid tree</name>
    <name type="synonym">Phanera variegata</name>
    <dbReference type="NCBI Taxonomy" id="167791"/>
    <lineage>
        <taxon>Eukaryota</taxon>
        <taxon>Viridiplantae</taxon>
        <taxon>Streptophyta</taxon>
        <taxon>Embryophyta</taxon>
        <taxon>Tracheophyta</taxon>
        <taxon>Spermatophyta</taxon>
        <taxon>Magnoliopsida</taxon>
        <taxon>eudicotyledons</taxon>
        <taxon>Gunneridae</taxon>
        <taxon>Pentapetalae</taxon>
        <taxon>rosids</taxon>
        <taxon>fabids</taxon>
        <taxon>Fabales</taxon>
        <taxon>Fabaceae</taxon>
        <taxon>Cercidoideae</taxon>
        <taxon>Cercideae</taxon>
        <taxon>Bauhiniinae</taxon>
        <taxon>Bauhinia</taxon>
    </lineage>
</organism>
<keyword evidence="2" id="KW-1185">Reference proteome</keyword>
<evidence type="ECO:0000313" key="2">
    <source>
        <dbReference type="Proteomes" id="UP000828941"/>
    </source>
</evidence>
<comment type="caution">
    <text evidence="1">The sequence shown here is derived from an EMBL/GenBank/DDBJ whole genome shotgun (WGS) entry which is preliminary data.</text>
</comment>
<dbReference type="Proteomes" id="UP000828941">
    <property type="component" value="Chromosome 10"/>
</dbReference>
<reference evidence="1 2" key="1">
    <citation type="journal article" date="2022" name="DNA Res.">
        <title>Chromosomal-level genome assembly of the orchid tree Bauhinia variegata (Leguminosae; Cercidoideae) supports the allotetraploid origin hypothesis of Bauhinia.</title>
        <authorList>
            <person name="Zhong Y."/>
            <person name="Chen Y."/>
            <person name="Zheng D."/>
            <person name="Pang J."/>
            <person name="Liu Y."/>
            <person name="Luo S."/>
            <person name="Meng S."/>
            <person name="Qian L."/>
            <person name="Wei D."/>
            <person name="Dai S."/>
            <person name="Zhou R."/>
        </authorList>
    </citation>
    <scope>NUCLEOTIDE SEQUENCE [LARGE SCALE GENOMIC DNA]</scope>
    <source>
        <strain evidence="1">BV-YZ2020</strain>
    </source>
</reference>
<gene>
    <name evidence="1" type="ORF">L6164_025267</name>
</gene>